<dbReference type="Proteomes" id="UP001596023">
    <property type="component" value="Unassembled WGS sequence"/>
</dbReference>
<dbReference type="RefSeq" id="WP_380001014.1">
    <property type="nucleotide sequence ID" value="NZ_JBHSGN010000146.1"/>
</dbReference>
<proteinExistence type="predicted"/>
<dbReference type="InterPro" id="IPR022385">
    <property type="entry name" value="Rhs_assc_core"/>
</dbReference>
<dbReference type="InterPro" id="IPR050708">
    <property type="entry name" value="T6SS_VgrG/RHS"/>
</dbReference>
<dbReference type="PANTHER" id="PTHR32305:SF15">
    <property type="entry name" value="PROTEIN RHSA-RELATED"/>
    <property type="match status" value="1"/>
</dbReference>
<name>A0ABV9L2U4_9BACT</name>
<dbReference type="Gene3D" id="2.180.10.10">
    <property type="entry name" value="RHS repeat-associated core"/>
    <property type="match status" value="1"/>
</dbReference>
<evidence type="ECO:0000313" key="1">
    <source>
        <dbReference type="EMBL" id="MFC4676609.1"/>
    </source>
</evidence>
<dbReference type="EMBL" id="JBHSGN010000146">
    <property type="protein sequence ID" value="MFC4676609.1"/>
    <property type="molecule type" value="Genomic_DNA"/>
</dbReference>
<gene>
    <name evidence="1" type="ORF">ACFO6W_23280</name>
</gene>
<keyword evidence="2" id="KW-1185">Reference proteome</keyword>
<protein>
    <submittedName>
        <fullName evidence="1">RHS repeat domain-containing protein</fullName>
    </submittedName>
</protein>
<dbReference type="NCBIfam" id="TIGR03696">
    <property type="entry name" value="Rhs_assc_core"/>
    <property type="match status" value="1"/>
</dbReference>
<sequence length="417" mass="46350">MIINSPTAKAKNYYTYSASGVKLRTEQRYDPNYTVTPSNATNPANDGLADYMNRDYTGNIIYETAKNGSAITNRTRILVDGGYIEGGAYCYYLTDHLGNNRVVANASGTVIQRNHYYPFGMSFADTPLAEQGKQPYKYNGKELDQMHGLNMYDYSARHLALDVPRFTSIDPKAELYYSWSPYVYVANNPLKFIDPTGMIKLLAITMGYESKYRGQMLSSNQKGVEHHEVNKGVGDLVSILKTATSSDPEGIGFISLWSYGSANGVFGEDFKNNNIYTSALSELKTAIEKGEVVFHENAIIYLGACNAGTREFASTLAQITGARVIAANDKVTPITENANEMVYSTGFPKKNSFYEFSMYDNPKKIGGRTDVIEWLDKAKRATSSNIEPISAQQTWNEVMSFIQNAMSVNSNIKLIIQ</sequence>
<organism evidence="1 2">
    <name type="scientific">Dysgonomonas termitidis</name>
    <dbReference type="NCBI Taxonomy" id="1516126"/>
    <lineage>
        <taxon>Bacteria</taxon>
        <taxon>Pseudomonadati</taxon>
        <taxon>Bacteroidota</taxon>
        <taxon>Bacteroidia</taxon>
        <taxon>Bacteroidales</taxon>
        <taxon>Dysgonomonadaceae</taxon>
        <taxon>Dysgonomonas</taxon>
    </lineage>
</organism>
<reference evidence="2" key="1">
    <citation type="journal article" date="2019" name="Int. J. Syst. Evol. Microbiol.">
        <title>The Global Catalogue of Microorganisms (GCM) 10K type strain sequencing project: providing services to taxonomists for standard genome sequencing and annotation.</title>
        <authorList>
            <consortium name="The Broad Institute Genomics Platform"/>
            <consortium name="The Broad Institute Genome Sequencing Center for Infectious Disease"/>
            <person name="Wu L."/>
            <person name="Ma J."/>
        </authorList>
    </citation>
    <scope>NUCLEOTIDE SEQUENCE [LARGE SCALE GENOMIC DNA]</scope>
    <source>
        <strain evidence="2">CCUG 66188</strain>
    </source>
</reference>
<accession>A0ABV9L2U4</accession>
<dbReference type="PANTHER" id="PTHR32305">
    <property type="match status" value="1"/>
</dbReference>
<evidence type="ECO:0000313" key="2">
    <source>
        <dbReference type="Proteomes" id="UP001596023"/>
    </source>
</evidence>
<comment type="caution">
    <text evidence="1">The sequence shown here is derived from an EMBL/GenBank/DDBJ whole genome shotgun (WGS) entry which is preliminary data.</text>
</comment>